<proteinExistence type="predicted"/>
<dbReference type="Proteomes" id="UP000266673">
    <property type="component" value="Unassembled WGS sequence"/>
</dbReference>
<accession>A0A397V1D3</accession>
<reference evidence="1 2" key="1">
    <citation type="submission" date="2018-06" db="EMBL/GenBank/DDBJ databases">
        <title>Comparative genomics reveals the genomic features of Rhizophagus irregularis, R. cerebriforme, R. diaphanum and Gigaspora rosea, and their symbiotic lifestyle signature.</title>
        <authorList>
            <person name="Morin E."/>
            <person name="San Clemente H."/>
            <person name="Chen E.C.H."/>
            <person name="De La Providencia I."/>
            <person name="Hainaut M."/>
            <person name="Kuo A."/>
            <person name="Kohler A."/>
            <person name="Murat C."/>
            <person name="Tang N."/>
            <person name="Roy S."/>
            <person name="Loubradou J."/>
            <person name="Henrissat B."/>
            <person name="Grigoriev I.V."/>
            <person name="Corradi N."/>
            <person name="Roux C."/>
            <person name="Martin F.M."/>
        </authorList>
    </citation>
    <scope>NUCLEOTIDE SEQUENCE [LARGE SCALE GENOMIC DNA]</scope>
    <source>
        <strain evidence="1 2">DAOM 194757</strain>
    </source>
</reference>
<dbReference type="OrthoDB" id="2487865at2759"/>
<evidence type="ECO:0000313" key="1">
    <source>
        <dbReference type="EMBL" id="RIB15398.1"/>
    </source>
</evidence>
<sequence>MKESVYYVASCTIIETESLKVQEPSASDNFNDEYDFAFMCAKYLLEHLENNAIEEVWNVSCVTSQRNNHVVFLLVNSSYSCTCLMQQNQELDQWLNASKECVHYSQCFNNNTSLDTNITILNNDISTTALKSNKEKFKWLCPFNSNNSIEEIDVNDVFVEEHLFYGNVWGLVHTP</sequence>
<organism evidence="1 2">
    <name type="scientific">Gigaspora rosea</name>
    <dbReference type="NCBI Taxonomy" id="44941"/>
    <lineage>
        <taxon>Eukaryota</taxon>
        <taxon>Fungi</taxon>
        <taxon>Fungi incertae sedis</taxon>
        <taxon>Mucoromycota</taxon>
        <taxon>Glomeromycotina</taxon>
        <taxon>Glomeromycetes</taxon>
        <taxon>Diversisporales</taxon>
        <taxon>Gigasporaceae</taxon>
        <taxon>Gigaspora</taxon>
    </lineage>
</organism>
<dbReference type="EMBL" id="QKWP01000747">
    <property type="protein sequence ID" value="RIB15398.1"/>
    <property type="molecule type" value="Genomic_DNA"/>
</dbReference>
<gene>
    <name evidence="1" type="ORF">C2G38_2192484</name>
</gene>
<evidence type="ECO:0000313" key="2">
    <source>
        <dbReference type="Proteomes" id="UP000266673"/>
    </source>
</evidence>
<name>A0A397V1D3_9GLOM</name>
<keyword evidence="2" id="KW-1185">Reference proteome</keyword>
<protein>
    <submittedName>
        <fullName evidence="1">Uncharacterized protein</fullName>
    </submittedName>
</protein>
<dbReference type="AlphaFoldDB" id="A0A397V1D3"/>
<comment type="caution">
    <text evidence="1">The sequence shown here is derived from an EMBL/GenBank/DDBJ whole genome shotgun (WGS) entry which is preliminary data.</text>
</comment>